<dbReference type="Pfam" id="PF00654">
    <property type="entry name" value="Voltage_CLC"/>
    <property type="match status" value="1"/>
</dbReference>
<comment type="subcellular location">
    <subcellularLocation>
        <location evidence="1">Membrane</location>
        <topology evidence="1">Multi-pass membrane protein</topology>
    </subcellularLocation>
</comment>
<evidence type="ECO:0000313" key="6">
    <source>
        <dbReference type="EMBL" id="EDM51735.1"/>
    </source>
</evidence>
<evidence type="ECO:0000256" key="5">
    <source>
        <dbReference type="SAM" id="Phobius"/>
    </source>
</evidence>
<proteinExistence type="predicted"/>
<name>A5Z5R0_9FIRM</name>
<dbReference type="GO" id="GO:0015108">
    <property type="term" value="F:chloride transmembrane transporter activity"/>
    <property type="evidence" value="ECO:0007669"/>
    <property type="project" value="InterPro"/>
</dbReference>
<feature type="transmembrane region" description="Helical" evidence="5">
    <location>
        <begin position="418"/>
        <end position="436"/>
    </location>
</feature>
<dbReference type="SUPFAM" id="SSF81340">
    <property type="entry name" value="Clc chloride channel"/>
    <property type="match status" value="1"/>
</dbReference>
<dbReference type="EMBL" id="AAVL02000031">
    <property type="protein sequence ID" value="EDM51735.1"/>
    <property type="molecule type" value="Genomic_DNA"/>
</dbReference>
<evidence type="ECO:0000256" key="2">
    <source>
        <dbReference type="ARBA" id="ARBA00022692"/>
    </source>
</evidence>
<protein>
    <submittedName>
        <fullName evidence="6">Chloride transporter, ClC family</fullName>
    </submittedName>
</protein>
<dbReference type="PANTHER" id="PTHR43427">
    <property type="entry name" value="CHLORIDE CHANNEL PROTEIN CLC-E"/>
    <property type="match status" value="1"/>
</dbReference>
<dbReference type="InterPro" id="IPR014743">
    <property type="entry name" value="Cl-channel_core"/>
</dbReference>
<keyword evidence="4 5" id="KW-0472">Membrane</keyword>
<gene>
    <name evidence="6" type="ORF">EUBVEN_01042</name>
</gene>
<dbReference type="PANTHER" id="PTHR43427:SF12">
    <property type="entry name" value="CHLORIDE TRANSPORTER"/>
    <property type="match status" value="1"/>
</dbReference>
<keyword evidence="2 5" id="KW-0812">Transmembrane</keyword>
<dbReference type="InterPro" id="IPR050368">
    <property type="entry name" value="ClC-type_chloride_channel"/>
</dbReference>
<reference evidence="6 7" key="2">
    <citation type="submission" date="2007-04" db="EMBL/GenBank/DDBJ databases">
        <title>Draft genome sequence of Eubacterium ventriosum (ATCC 27560).</title>
        <authorList>
            <person name="Sudarsanam P."/>
            <person name="Ley R."/>
            <person name="Guruge J."/>
            <person name="Turnbaugh P.J."/>
            <person name="Mahowald M."/>
            <person name="Liep D."/>
            <person name="Gordon J."/>
        </authorList>
    </citation>
    <scope>NUCLEOTIDE SEQUENCE [LARGE SCALE GENOMIC DNA]</scope>
    <source>
        <strain evidence="6 7">ATCC 27560</strain>
    </source>
</reference>
<accession>A5Z5R0</accession>
<dbReference type="eggNOG" id="COG0038">
    <property type="taxonomic scope" value="Bacteria"/>
</dbReference>
<organism evidence="6 7">
    <name type="scientific">Eubacterium ventriosum ATCC 27560</name>
    <dbReference type="NCBI Taxonomy" id="411463"/>
    <lineage>
        <taxon>Bacteria</taxon>
        <taxon>Bacillati</taxon>
        <taxon>Bacillota</taxon>
        <taxon>Clostridia</taxon>
        <taxon>Eubacteriales</taxon>
        <taxon>Eubacteriaceae</taxon>
        <taxon>Eubacterium</taxon>
    </lineage>
</organism>
<comment type="caution">
    <text evidence="6">The sequence shown here is derived from an EMBL/GenBank/DDBJ whole genome shotgun (WGS) entry which is preliminary data.</text>
</comment>
<dbReference type="PRINTS" id="PR00762">
    <property type="entry name" value="CLCHANNEL"/>
</dbReference>
<evidence type="ECO:0000256" key="4">
    <source>
        <dbReference type="ARBA" id="ARBA00023136"/>
    </source>
</evidence>
<feature type="transmembrane region" description="Helical" evidence="5">
    <location>
        <begin position="295"/>
        <end position="312"/>
    </location>
</feature>
<feature type="transmembrane region" description="Helical" evidence="5">
    <location>
        <begin position="386"/>
        <end position="406"/>
    </location>
</feature>
<feature type="transmembrane region" description="Helical" evidence="5">
    <location>
        <begin position="59"/>
        <end position="81"/>
    </location>
</feature>
<feature type="transmembrane region" description="Helical" evidence="5">
    <location>
        <begin position="359"/>
        <end position="379"/>
    </location>
</feature>
<evidence type="ECO:0000256" key="1">
    <source>
        <dbReference type="ARBA" id="ARBA00004141"/>
    </source>
</evidence>
<feature type="transmembrane region" description="Helical" evidence="5">
    <location>
        <begin position="93"/>
        <end position="112"/>
    </location>
</feature>
<feature type="transmembrane region" description="Helical" evidence="5">
    <location>
        <begin position="216"/>
        <end position="242"/>
    </location>
</feature>
<feature type="transmembrane region" description="Helical" evidence="5">
    <location>
        <begin position="262"/>
        <end position="283"/>
    </location>
</feature>
<sequence>MQTKPFIILRDMESADAVSIRWKKSRISMSEIIKNGHNEIKNKYYLGRIKRDLTNFFKWMALAILTGVVVGGASSVFAICIRWVTTFRADNKWMFLLLPVAGLIIVFMYQRLDKNDGGTNQVLSTIRSKDDVPLKSAPLIFLSTVLTHLTGGSAGREGAAIQFGGSIGNQLGRIFHLDEFDHHVMVMCGMSAAFAAVFGTPMAAAVFAMEVVSVGVMYYAALLPCVIASIIAAKFAAGIGIHPEVFHVTVIPELTAVTGAKMAVIAAGCGAVSILFCIALKLASTLYTKYLKNPYVRVVVAALIVMGITFILQTDDYMGAGNQLIAKAIETGRARPLDFVWKIILTAITMRAGFRGGEIVPAFCVGATFGCVMGQLLGFPPVVAAAAGMVALFCGVTNCPITSMLISFELFGFAGVSYYLIAISISYALSGYYSLYKDQTIVYSKYKAKYINRKTR</sequence>
<dbReference type="HOGENOM" id="CLU_015263_1_1_9"/>
<dbReference type="Gene3D" id="1.10.3080.10">
    <property type="entry name" value="Clc chloride channel"/>
    <property type="match status" value="1"/>
</dbReference>
<dbReference type="GO" id="GO:0016020">
    <property type="term" value="C:membrane"/>
    <property type="evidence" value="ECO:0007669"/>
    <property type="project" value="UniProtKB-SubCell"/>
</dbReference>
<evidence type="ECO:0000313" key="7">
    <source>
        <dbReference type="Proteomes" id="UP000006000"/>
    </source>
</evidence>
<reference evidence="6 7" key="1">
    <citation type="submission" date="2007-03" db="EMBL/GenBank/DDBJ databases">
        <authorList>
            <person name="Fulton L."/>
            <person name="Clifton S."/>
            <person name="Fulton B."/>
            <person name="Xu J."/>
            <person name="Minx P."/>
            <person name="Pepin K.H."/>
            <person name="Johnson M."/>
            <person name="Thiruvilangam P."/>
            <person name="Bhonagiri V."/>
            <person name="Nash W.E."/>
            <person name="Mardis E.R."/>
            <person name="Wilson R.K."/>
        </authorList>
    </citation>
    <scope>NUCLEOTIDE SEQUENCE [LARGE SCALE GENOMIC DNA]</scope>
    <source>
        <strain evidence="6 7">ATCC 27560</strain>
    </source>
</reference>
<dbReference type="AlphaFoldDB" id="A5Z5R0"/>
<keyword evidence="3 5" id="KW-1133">Transmembrane helix</keyword>
<feature type="transmembrane region" description="Helical" evidence="5">
    <location>
        <begin position="184"/>
        <end position="209"/>
    </location>
</feature>
<dbReference type="STRING" id="411463.EUBVEN_01042"/>
<evidence type="ECO:0000256" key="3">
    <source>
        <dbReference type="ARBA" id="ARBA00022989"/>
    </source>
</evidence>
<dbReference type="InterPro" id="IPR001807">
    <property type="entry name" value="ClC"/>
</dbReference>
<dbReference type="Proteomes" id="UP000006000">
    <property type="component" value="Unassembled WGS sequence"/>
</dbReference>